<organism evidence="2 3">
    <name type="scientific">Sander lucioperca</name>
    <name type="common">Pike-perch</name>
    <name type="synonym">Perca lucioperca</name>
    <dbReference type="NCBI Taxonomy" id="283035"/>
    <lineage>
        <taxon>Eukaryota</taxon>
        <taxon>Metazoa</taxon>
        <taxon>Chordata</taxon>
        <taxon>Craniata</taxon>
        <taxon>Vertebrata</taxon>
        <taxon>Euteleostomi</taxon>
        <taxon>Actinopterygii</taxon>
        <taxon>Neopterygii</taxon>
        <taxon>Teleostei</taxon>
        <taxon>Neoteleostei</taxon>
        <taxon>Acanthomorphata</taxon>
        <taxon>Eupercaria</taxon>
        <taxon>Perciformes</taxon>
        <taxon>Percoidei</taxon>
        <taxon>Percidae</taxon>
        <taxon>Luciopercinae</taxon>
        <taxon>Sander</taxon>
    </lineage>
</organism>
<keyword evidence="3" id="KW-1185">Reference proteome</keyword>
<dbReference type="AlphaFoldDB" id="A0A8C9YME8"/>
<reference evidence="2" key="1">
    <citation type="submission" date="2025-08" db="UniProtKB">
        <authorList>
            <consortium name="Ensembl"/>
        </authorList>
    </citation>
    <scope>IDENTIFICATION</scope>
</reference>
<dbReference type="GeneTree" id="ENSGT00990000204195"/>
<name>A0A8C9YME8_SANLU</name>
<evidence type="ECO:0000313" key="2">
    <source>
        <dbReference type="Ensembl" id="ENSSLUP00000025885.1"/>
    </source>
</evidence>
<accession>A0A8C9YME8</accession>
<sequence>KPCSKCKNTKELRSPRIYEVLILTLTDNTNRTKSIYLISFQEERWKLPTCILNTLILLHVEVVCKTSSSKACPPVLMTLWITFATWPLRRELSSLTRSSRQVQRTAREPARRIRPTVRSDSPVDTNKCLPAE</sequence>
<dbReference type="Ensembl" id="ENSSLUT00000026742.1">
    <property type="protein sequence ID" value="ENSSLUP00000025885.1"/>
    <property type="gene ID" value="ENSSLUG00000011782.1"/>
</dbReference>
<feature type="region of interest" description="Disordered" evidence="1">
    <location>
        <begin position="95"/>
        <end position="132"/>
    </location>
</feature>
<evidence type="ECO:0000313" key="3">
    <source>
        <dbReference type="Proteomes" id="UP000694568"/>
    </source>
</evidence>
<protein>
    <submittedName>
        <fullName evidence="2">Uncharacterized protein</fullName>
    </submittedName>
</protein>
<evidence type="ECO:0000256" key="1">
    <source>
        <dbReference type="SAM" id="MobiDB-lite"/>
    </source>
</evidence>
<reference evidence="2" key="2">
    <citation type="submission" date="2025-09" db="UniProtKB">
        <authorList>
            <consortium name="Ensembl"/>
        </authorList>
    </citation>
    <scope>IDENTIFICATION</scope>
</reference>
<proteinExistence type="predicted"/>
<dbReference type="Proteomes" id="UP000694568">
    <property type="component" value="Unplaced"/>
</dbReference>